<sequence>MVYCFAEFAFDPRLGTLVSDDDTVSLRPQASRLLEVLITHAPDIVDGDELLDEVWGRRALSPNVVPQAISELRQALGDHAQSPRFIETRHRRGYRFICPVIEVDSDGESNHGGALPVSASAARASSRSRILFAVTLVAVLAVAAMSLAWWRSGADQRWLETTAIPEFERLMETDMFQAWRWLREARERLPGDPLLEQLWLDLTLPVTLVSKPEGATVEVLDYDGEPDSWVPLGETPLVDVRLPLVQMRFHLALDGYQALETAPSVLPAAEPFRLHRPGEAPEDMVFVPGGTVHYQDEVREVPDFWLDRHEVTNEDYLAFVEAGGYERPEYWPQPAKVDGKPLSFEAMVAGLVDSSGSPGPATWTLGMYPQGEANRPVEGISWYEAAAYAAFVDKRLPTAFHWYRAAGLGTLPLANFSDVLGRSNFSGRGATDVGELGGQGPYGTQDMAGNVAEWVATPAGELRHINGGSWLSNNYRFRDPDAQPPLERRPGFGVRLMQQDEPVAPELLANVEFTSDPVPEPVDDETFAIYERQFDYDPSPLEPRVERVDDSHREWRREYVSYTGAYGSERKHAQLLLPRHGEPPYQVVVHFPGGDALLLGDSAEAGLNQVELFLRNGRAVIYPVYAGTFERREWVATGPASSRDLLVAQVRDLRRSLDYLASRPDIDSEAILLHGLSYGGVRAPFALAVEDRIKAAILVSVGYYLRDAQLPEVQLQDYLPRIRIPVLVINGRDDFTFPLASSQEPFFDMLGAAPGKKVHLLRDWGHIPPYDRELVQAQLDWVDRWLGPAR</sequence>
<dbReference type="Gene3D" id="3.40.50.1820">
    <property type="entry name" value="alpha/beta hydrolase"/>
    <property type="match status" value="1"/>
</dbReference>
<dbReference type="SMART" id="SM00862">
    <property type="entry name" value="Trans_reg_C"/>
    <property type="match status" value="1"/>
</dbReference>
<dbReference type="GO" id="GO:0000160">
    <property type="term" value="P:phosphorelay signal transduction system"/>
    <property type="evidence" value="ECO:0007669"/>
    <property type="project" value="InterPro"/>
</dbReference>
<evidence type="ECO:0000256" key="2">
    <source>
        <dbReference type="PROSITE-ProRule" id="PRU01091"/>
    </source>
</evidence>
<gene>
    <name evidence="5" type="ORF">F3N42_00695</name>
</gene>
<organism evidence="5 6">
    <name type="scientific">Marinihelvus fidelis</name>
    <dbReference type="NCBI Taxonomy" id="2613842"/>
    <lineage>
        <taxon>Bacteria</taxon>
        <taxon>Pseudomonadati</taxon>
        <taxon>Pseudomonadota</taxon>
        <taxon>Gammaproteobacteria</taxon>
        <taxon>Chromatiales</taxon>
        <taxon>Wenzhouxiangellaceae</taxon>
        <taxon>Marinihelvus</taxon>
    </lineage>
</organism>
<feature type="domain" description="OmpR/PhoB-type" evidence="4">
    <location>
        <begin position="1"/>
        <end position="98"/>
    </location>
</feature>
<name>A0A5N0TLA1_9GAMM</name>
<dbReference type="CDD" id="cd00383">
    <property type="entry name" value="trans_reg_C"/>
    <property type="match status" value="1"/>
</dbReference>
<evidence type="ECO:0000313" key="6">
    <source>
        <dbReference type="Proteomes" id="UP000325372"/>
    </source>
</evidence>
<reference evidence="5 6" key="1">
    <citation type="submission" date="2019-09" db="EMBL/GenBank/DDBJ databases">
        <title>Wenzhouxiangella sp. Genome sequencing and assembly.</title>
        <authorList>
            <person name="Zhang R."/>
        </authorList>
    </citation>
    <scope>NUCLEOTIDE SEQUENCE [LARGE SCALE GENOMIC DNA]</scope>
    <source>
        <strain evidence="5 6">W260</strain>
    </source>
</reference>
<dbReference type="PROSITE" id="PS51755">
    <property type="entry name" value="OMPR_PHOB"/>
    <property type="match status" value="1"/>
</dbReference>
<dbReference type="EMBL" id="VYXP01000001">
    <property type="protein sequence ID" value="KAA9134099.1"/>
    <property type="molecule type" value="Genomic_DNA"/>
</dbReference>
<dbReference type="InterPro" id="IPR029058">
    <property type="entry name" value="AB_hydrolase_fold"/>
</dbReference>
<dbReference type="InterPro" id="IPR005532">
    <property type="entry name" value="SUMF_dom"/>
</dbReference>
<dbReference type="SUPFAM" id="SSF53474">
    <property type="entry name" value="alpha/beta-Hydrolases"/>
    <property type="match status" value="1"/>
</dbReference>
<dbReference type="RefSeq" id="WP_150862449.1">
    <property type="nucleotide sequence ID" value="NZ_VYXP01000001.1"/>
</dbReference>
<keyword evidence="3" id="KW-1133">Transmembrane helix</keyword>
<keyword evidence="1 2" id="KW-0238">DNA-binding</keyword>
<feature type="DNA-binding region" description="OmpR/PhoB-type" evidence="2">
    <location>
        <begin position="1"/>
        <end position="98"/>
    </location>
</feature>
<dbReference type="Gene3D" id="1.10.10.10">
    <property type="entry name" value="Winged helix-like DNA-binding domain superfamily/Winged helix DNA-binding domain"/>
    <property type="match status" value="1"/>
</dbReference>
<dbReference type="GO" id="GO:0120147">
    <property type="term" value="F:formylglycine-generating oxidase activity"/>
    <property type="evidence" value="ECO:0007669"/>
    <property type="project" value="TreeGrafter"/>
</dbReference>
<evidence type="ECO:0000259" key="4">
    <source>
        <dbReference type="PROSITE" id="PS51755"/>
    </source>
</evidence>
<dbReference type="PANTHER" id="PTHR23150">
    <property type="entry name" value="SULFATASE MODIFYING FACTOR 1, 2"/>
    <property type="match status" value="1"/>
</dbReference>
<accession>A0A5N0TLA1</accession>
<evidence type="ECO:0000256" key="3">
    <source>
        <dbReference type="SAM" id="Phobius"/>
    </source>
</evidence>
<protein>
    <submittedName>
        <fullName evidence="5">SUMF1/EgtB/PvdO family nonheme iron enzyme</fullName>
    </submittedName>
</protein>
<dbReference type="SUPFAM" id="SSF46894">
    <property type="entry name" value="C-terminal effector domain of the bipartite response regulators"/>
    <property type="match status" value="1"/>
</dbReference>
<evidence type="ECO:0000313" key="5">
    <source>
        <dbReference type="EMBL" id="KAA9134099.1"/>
    </source>
</evidence>
<dbReference type="InterPro" id="IPR001867">
    <property type="entry name" value="OmpR/PhoB-type_DNA-bd"/>
</dbReference>
<dbReference type="GO" id="GO:0006355">
    <property type="term" value="P:regulation of DNA-templated transcription"/>
    <property type="evidence" value="ECO:0007669"/>
    <property type="project" value="InterPro"/>
</dbReference>
<keyword evidence="3" id="KW-0812">Transmembrane</keyword>
<keyword evidence="3" id="KW-0472">Membrane</keyword>
<feature type="transmembrane region" description="Helical" evidence="3">
    <location>
        <begin position="130"/>
        <end position="150"/>
    </location>
</feature>
<dbReference type="Gene3D" id="3.90.1580.10">
    <property type="entry name" value="paralog of FGE (formylglycine-generating enzyme)"/>
    <property type="match status" value="1"/>
</dbReference>
<dbReference type="SUPFAM" id="SSF56436">
    <property type="entry name" value="C-type lectin-like"/>
    <property type="match status" value="1"/>
</dbReference>
<dbReference type="InterPro" id="IPR036388">
    <property type="entry name" value="WH-like_DNA-bd_sf"/>
</dbReference>
<proteinExistence type="predicted"/>
<dbReference type="AlphaFoldDB" id="A0A5N0TLA1"/>
<comment type="caution">
    <text evidence="5">The sequence shown here is derived from an EMBL/GenBank/DDBJ whole genome shotgun (WGS) entry which is preliminary data.</text>
</comment>
<dbReference type="Pfam" id="PF00486">
    <property type="entry name" value="Trans_reg_C"/>
    <property type="match status" value="1"/>
</dbReference>
<dbReference type="InterPro" id="IPR042095">
    <property type="entry name" value="SUMF_sf"/>
</dbReference>
<dbReference type="InterPro" id="IPR051043">
    <property type="entry name" value="Sulfatase_Mod_Factor_Kinase"/>
</dbReference>
<dbReference type="Proteomes" id="UP000325372">
    <property type="component" value="Unassembled WGS sequence"/>
</dbReference>
<dbReference type="PANTHER" id="PTHR23150:SF19">
    <property type="entry name" value="FORMYLGLYCINE-GENERATING ENZYME"/>
    <property type="match status" value="1"/>
</dbReference>
<keyword evidence="6" id="KW-1185">Reference proteome</keyword>
<dbReference type="InterPro" id="IPR016187">
    <property type="entry name" value="CTDL_fold"/>
</dbReference>
<dbReference type="Pfam" id="PF03781">
    <property type="entry name" value="FGE-sulfatase"/>
    <property type="match status" value="1"/>
</dbReference>
<evidence type="ECO:0000256" key="1">
    <source>
        <dbReference type="ARBA" id="ARBA00023125"/>
    </source>
</evidence>
<dbReference type="InterPro" id="IPR016032">
    <property type="entry name" value="Sig_transdc_resp-reg_C-effctor"/>
</dbReference>
<dbReference type="GO" id="GO:0003677">
    <property type="term" value="F:DNA binding"/>
    <property type="evidence" value="ECO:0007669"/>
    <property type="project" value="UniProtKB-UniRule"/>
</dbReference>